<proteinExistence type="predicted"/>
<dbReference type="Proteomes" id="UP000261620">
    <property type="component" value="Unplaced"/>
</dbReference>
<dbReference type="STRING" id="94237.ENSMMOP00000015584"/>
<accession>A0A3Q3X145</accession>
<evidence type="ECO:0000313" key="3">
    <source>
        <dbReference type="Proteomes" id="UP000261620"/>
    </source>
</evidence>
<reference evidence="2" key="1">
    <citation type="submission" date="2025-08" db="UniProtKB">
        <authorList>
            <consortium name="Ensembl"/>
        </authorList>
    </citation>
    <scope>IDENTIFICATION</scope>
</reference>
<evidence type="ECO:0000259" key="1">
    <source>
        <dbReference type="Pfam" id="PF03114"/>
    </source>
</evidence>
<name>A0A3Q3X145_MOLML</name>
<protein>
    <recommendedName>
        <fullName evidence="1">BAR domain-containing protein</fullName>
    </recommendedName>
</protein>
<dbReference type="Gene3D" id="1.20.1270.60">
    <property type="entry name" value="Arfaptin homology (AH) domain/BAR domain"/>
    <property type="match status" value="1"/>
</dbReference>
<dbReference type="AlphaFoldDB" id="A0A3Q3X145"/>
<dbReference type="OMA" id="GECTHAN"/>
<dbReference type="InterPro" id="IPR004148">
    <property type="entry name" value="BAR_dom"/>
</dbReference>
<dbReference type="Pfam" id="PF03114">
    <property type="entry name" value="BAR"/>
    <property type="match status" value="1"/>
</dbReference>
<dbReference type="GO" id="GO:0005737">
    <property type="term" value="C:cytoplasm"/>
    <property type="evidence" value="ECO:0007669"/>
    <property type="project" value="InterPro"/>
</dbReference>
<feature type="domain" description="BAR" evidence="1">
    <location>
        <begin position="16"/>
        <end position="116"/>
    </location>
</feature>
<dbReference type="Ensembl" id="ENSMMOT00000015839.1">
    <property type="protein sequence ID" value="ENSMMOP00000015584.1"/>
    <property type="gene ID" value="ENSMMOG00000011884.1"/>
</dbReference>
<reference evidence="2" key="2">
    <citation type="submission" date="2025-09" db="UniProtKB">
        <authorList>
            <consortium name="Ensembl"/>
        </authorList>
    </citation>
    <scope>IDENTIFICATION</scope>
</reference>
<sequence length="127" mass="14266">CEMELTRLAVDAGQFINRAVQYTGETLGQADKTELDPALEELLTRADATKTWTDKIISQTEVLLQPNPGARLEDRLYEHLDWRVPPRPHAHEELGDQMIQAGLEMGPNTPYGECTHANKVVSFSLHN</sequence>
<keyword evidence="3" id="KW-1185">Reference proteome</keyword>
<evidence type="ECO:0000313" key="2">
    <source>
        <dbReference type="Ensembl" id="ENSMMOP00000015584.1"/>
    </source>
</evidence>
<dbReference type="InterPro" id="IPR027267">
    <property type="entry name" value="AH/BAR_dom_sf"/>
</dbReference>
<dbReference type="SUPFAM" id="SSF103657">
    <property type="entry name" value="BAR/IMD domain-like"/>
    <property type="match status" value="1"/>
</dbReference>
<organism evidence="2 3">
    <name type="scientific">Mola mola</name>
    <name type="common">Ocean sunfish</name>
    <name type="synonym">Tetraodon mola</name>
    <dbReference type="NCBI Taxonomy" id="94237"/>
    <lineage>
        <taxon>Eukaryota</taxon>
        <taxon>Metazoa</taxon>
        <taxon>Chordata</taxon>
        <taxon>Craniata</taxon>
        <taxon>Vertebrata</taxon>
        <taxon>Euteleostomi</taxon>
        <taxon>Actinopterygii</taxon>
        <taxon>Neopterygii</taxon>
        <taxon>Teleostei</taxon>
        <taxon>Neoteleostei</taxon>
        <taxon>Acanthomorphata</taxon>
        <taxon>Eupercaria</taxon>
        <taxon>Tetraodontiformes</taxon>
        <taxon>Molidae</taxon>
        <taxon>Mola</taxon>
    </lineage>
</organism>